<proteinExistence type="predicted"/>
<feature type="compositionally biased region" description="Polar residues" evidence="1">
    <location>
        <begin position="154"/>
        <end position="188"/>
    </location>
</feature>
<protein>
    <submittedName>
        <fullName evidence="2">Uncharacterized protein</fullName>
    </submittedName>
</protein>
<dbReference type="OrthoDB" id="9978173at2759"/>
<dbReference type="PANTHER" id="PTHR31252">
    <property type="entry name" value="DUF4419 DOMAIN-CONTAINING PROTEIN"/>
    <property type="match status" value="1"/>
</dbReference>
<dbReference type="EMBL" id="QGMK01001083">
    <property type="protein sequence ID" value="TVY73418.1"/>
    <property type="molecule type" value="Genomic_DNA"/>
</dbReference>
<organism evidence="2 3">
    <name type="scientific">Lachnellula suecica</name>
    <dbReference type="NCBI Taxonomy" id="602035"/>
    <lineage>
        <taxon>Eukaryota</taxon>
        <taxon>Fungi</taxon>
        <taxon>Dikarya</taxon>
        <taxon>Ascomycota</taxon>
        <taxon>Pezizomycotina</taxon>
        <taxon>Leotiomycetes</taxon>
        <taxon>Helotiales</taxon>
        <taxon>Lachnaceae</taxon>
        <taxon>Lachnellula</taxon>
    </lineage>
</organism>
<evidence type="ECO:0000313" key="2">
    <source>
        <dbReference type="EMBL" id="TVY73418.1"/>
    </source>
</evidence>
<dbReference type="Pfam" id="PF14388">
    <property type="entry name" value="DUF4419"/>
    <property type="match status" value="1"/>
</dbReference>
<dbReference type="InterPro" id="IPR025533">
    <property type="entry name" value="DUF4419"/>
</dbReference>
<evidence type="ECO:0000313" key="3">
    <source>
        <dbReference type="Proteomes" id="UP000469558"/>
    </source>
</evidence>
<dbReference type="AlphaFoldDB" id="A0A8T9BZV9"/>
<comment type="caution">
    <text evidence="2">The sequence shown here is derived from an EMBL/GenBank/DDBJ whole genome shotgun (WGS) entry which is preliminary data.</text>
</comment>
<keyword evidence="3" id="KW-1185">Reference proteome</keyword>
<sequence length="338" mass="37119">MYIQKNSEALSSKFVAHEGMMSLQVSIEGASATSGKPCTLGFAQFALAMADELQKHIIDEDLKEWVMPDFTTTTEHDKVVASIVFMGSMSKYFFMEGATGCGLPSVTLLGTKEDWERMLQKFDKIPSLGEEPTKWHALLVPVLKRFVETFTSPDSQRQKISGKRSSTTAADPASQITTQAGSQHSHSGAKTDDEEHYATFWDELPSENLCFDGSIYPRIETARLVPGYVDVNVQIDDTYNGNGIYMVKMIAGSVGMEFTASGDHGDGLDTVIPRTGWWAYLEKEDKGKPGYISPLAEEQRDDKDPQAEALVISRRSIWSEMVAGTGTLASLGEITVTA</sequence>
<dbReference type="PANTHER" id="PTHR31252:SF11">
    <property type="entry name" value="DUF4419 DOMAIN-CONTAINING PROTEIN"/>
    <property type="match status" value="1"/>
</dbReference>
<dbReference type="Proteomes" id="UP000469558">
    <property type="component" value="Unassembled WGS sequence"/>
</dbReference>
<accession>A0A8T9BZV9</accession>
<gene>
    <name evidence="2" type="ORF">LSUE1_G005040</name>
</gene>
<reference evidence="2 3" key="1">
    <citation type="submission" date="2018-05" db="EMBL/GenBank/DDBJ databases">
        <title>Genome sequencing and assembly of the regulated plant pathogen Lachnellula willkommii and related sister species for the development of diagnostic species identification markers.</title>
        <authorList>
            <person name="Giroux E."/>
            <person name="Bilodeau G."/>
        </authorList>
    </citation>
    <scope>NUCLEOTIDE SEQUENCE [LARGE SCALE GENOMIC DNA]</scope>
    <source>
        <strain evidence="2 3">CBS 268.59</strain>
    </source>
</reference>
<feature type="region of interest" description="Disordered" evidence="1">
    <location>
        <begin position="154"/>
        <end position="194"/>
    </location>
</feature>
<name>A0A8T9BZV9_9HELO</name>
<evidence type="ECO:0000256" key="1">
    <source>
        <dbReference type="SAM" id="MobiDB-lite"/>
    </source>
</evidence>